<keyword evidence="1" id="KW-0175">Coiled coil</keyword>
<proteinExistence type="predicted"/>
<gene>
    <name evidence="2" type="ORF">EB1_13280</name>
</gene>
<sequence>MKKMLQSFILLFSIIGYSQNNNELKNEIEKIKNDITELKSEITSVKVQNLYFKKVLEINTPVIQQKEDGDEYRITRVMGNRSEKTISIHFFIEVKDENKTSSLEDFSLVDLLGNEYQIDFNNSSYPYLKLSVDVPLNIKITFKDIIEEPKLIKLFRFNSRNEPERNPFDSTKSRLEFRDLNVIWE</sequence>
<dbReference type="GeneID" id="84650416"/>
<evidence type="ECO:0000313" key="3">
    <source>
        <dbReference type="Proteomes" id="UP000321245"/>
    </source>
</evidence>
<dbReference type="EMBL" id="BJXC01000007">
    <property type="protein sequence ID" value="GEM51538.1"/>
    <property type="molecule type" value="Genomic_DNA"/>
</dbReference>
<keyword evidence="3" id="KW-1185">Reference proteome</keyword>
<accession>A0A511NGA8</accession>
<dbReference type="AlphaFoldDB" id="A0A511NGA8"/>
<name>A0A511NGA8_9FLAO</name>
<feature type="coiled-coil region" evidence="1">
    <location>
        <begin position="14"/>
        <end position="48"/>
    </location>
</feature>
<dbReference type="Proteomes" id="UP000321245">
    <property type="component" value="Unassembled WGS sequence"/>
</dbReference>
<evidence type="ECO:0000313" key="2">
    <source>
        <dbReference type="EMBL" id="GEM51538.1"/>
    </source>
</evidence>
<evidence type="ECO:0000256" key="1">
    <source>
        <dbReference type="SAM" id="Coils"/>
    </source>
</evidence>
<dbReference type="RefSeq" id="WP_019975752.1">
    <property type="nucleotide sequence ID" value="NZ_BJXC01000007.1"/>
</dbReference>
<comment type="caution">
    <text evidence="2">The sequence shown here is derived from an EMBL/GenBank/DDBJ whole genome shotgun (WGS) entry which is preliminary data.</text>
</comment>
<dbReference type="OrthoDB" id="1442218at2"/>
<reference evidence="2 3" key="1">
    <citation type="submission" date="2019-07" db="EMBL/GenBank/DDBJ databases">
        <title>Whole genome shotgun sequence of Empedobacter brevis NBRC 14943.</title>
        <authorList>
            <person name="Hosoyama A."/>
            <person name="Uohara A."/>
            <person name="Ohji S."/>
            <person name="Ichikawa N."/>
        </authorList>
    </citation>
    <scope>NUCLEOTIDE SEQUENCE [LARGE SCALE GENOMIC DNA]</scope>
    <source>
        <strain evidence="2 3">NBRC 14943</strain>
    </source>
</reference>
<protein>
    <submittedName>
        <fullName evidence="2">Uncharacterized protein</fullName>
    </submittedName>
</protein>
<organism evidence="2 3">
    <name type="scientific">Empedobacter brevis NBRC 14943 = ATCC 43319</name>
    <dbReference type="NCBI Taxonomy" id="1218108"/>
    <lineage>
        <taxon>Bacteria</taxon>
        <taxon>Pseudomonadati</taxon>
        <taxon>Bacteroidota</taxon>
        <taxon>Flavobacteriia</taxon>
        <taxon>Flavobacteriales</taxon>
        <taxon>Weeksellaceae</taxon>
        <taxon>Empedobacter</taxon>
    </lineage>
</organism>